<feature type="domain" description="Photolyase/cryptochrome alpha/beta" evidence="9">
    <location>
        <begin position="52"/>
        <end position="190"/>
    </location>
</feature>
<evidence type="ECO:0000256" key="2">
    <source>
        <dbReference type="ARBA" id="ARBA00022630"/>
    </source>
</evidence>
<dbReference type="NCBIfam" id="TIGR02765">
    <property type="entry name" value="crypto_DASH"/>
    <property type="match status" value="1"/>
</dbReference>
<feature type="site" description="Electron transfer via tryptophanyl radical" evidence="6">
    <location>
        <position position="396"/>
    </location>
</feature>
<feature type="binding site" evidence="5">
    <location>
        <begin position="352"/>
        <end position="359"/>
    </location>
    <ligand>
        <name>FAD</name>
        <dbReference type="ChEBI" id="CHEBI:57692"/>
    </ligand>
</feature>
<accession>A0AAV8UZK4</accession>
<dbReference type="PROSITE" id="PS51645">
    <property type="entry name" value="PHR_CRY_ALPHA_BETA"/>
    <property type="match status" value="1"/>
</dbReference>
<feature type="binding site" evidence="5">
    <location>
        <begin position="477"/>
        <end position="479"/>
    </location>
    <ligand>
        <name>FAD</name>
        <dbReference type="ChEBI" id="CHEBI:57692"/>
    </ligand>
</feature>
<evidence type="ECO:0000256" key="5">
    <source>
        <dbReference type="PIRSR" id="PIRSR602081-1"/>
    </source>
</evidence>
<feature type="site" description="Electron transfer via tryptophanyl radical" evidence="6">
    <location>
        <position position="487"/>
    </location>
</feature>
<evidence type="ECO:0000256" key="8">
    <source>
        <dbReference type="SAM" id="MobiDB-lite"/>
    </source>
</evidence>
<keyword evidence="4 7" id="KW-0157">Chromophore</keyword>
<dbReference type="SUPFAM" id="SSF48173">
    <property type="entry name" value="Cryptochrome/photolyase FAD-binding domain"/>
    <property type="match status" value="1"/>
</dbReference>
<keyword evidence="11" id="KW-1185">Reference proteome</keyword>
<evidence type="ECO:0000256" key="6">
    <source>
        <dbReference type="PIRSR" id="PIRSR602081-2"/>
    </source>
</evidence>
<dbReference type="Gene3D" id="3.40.50.620">
    <property type="entry name" value="HUPs"/>
    <property type="match status" value="1"/>
</dbReference>
<dbReference type="InterPro" id="IPR002081">
    <property type="entry name" value="Cryptochrome/DNA_photolyase_1"/>
</dbReference>
<keyword evidence="2 5" id="KW-0285">Flavoprotein</keyword>
<dbReference type="InterPro" id="IPR014133">
    <property type="entry name" value="Cry_DASH"/>
</dbReference>
<dbReference type="GO" id="GO:0003677">
    <property type="term" value="F:DNA binding"/>
    <property type="evidence" value="ECO:0007669"/>
    <property type="project" value="TreeGrafter"/>
</dbReference>
<dbReference type="Gene3D" id="1.25.40.80">
    <property type="match status" value="1"/>
</dbReference>
<evidence type="ECO:0000313" key="11">
    <source>
        <dbReference type="Proteomes" id="UP001157974"/>
    </source>
</evidence>
<dbReference type="InterPro" id="IPR006050">
    <property type="entry name" value="DNA_photolyase_N"/>
</dbReference>
<organism evidence="10 11">
    <name type="scientific">Rhodosorus marinus</name>
    <dbReference type="NCBI Taxonomy" id="101924"/>
    <lineage>
        <taxon>Eukaryota</taxon>
        <taxon>Rhodophyta</taxon>
        <taxon>Stylonematophyceae</taxon>
        <taxon>Stylonematales</taxon>
        <taxon>Stylonemataceae</taxon>
        <taxon>Rhodosorus</taxon>
    </lineage>
</organism>
<evidence type="ECO:0000313" key="10">
    <source>
        <dbReference type="EMBL" id="KAJ8908029.1"/>
    </source>
</evidence>
<comment type="caution">
    <text evidence="10">The sequence shown here is derived from an EMBL/GenBank/DDBJ whole genome shotgun (WGS) entry which is preliminary data.</text>
</comment>
<feature type="region of interest" description="Disordered" evidence="8">
    <location>
        <begin position="567"/>
        <end position="601"/>
    </location>
</feature>
<comment type="similarity">
    <text evidence="1 7">Belongs to the DNA photolyase class-1 family.</text>
</comment>
<dbReference type="Pfam" id="PF00875">
    <property type="entry name" value="DNA_photolyase"/>
    <property type="match status" value="1"/>
</dbReference>
<dbReference type="PANTHER" id="PTHR11455:SF22">
    <property type="entry name" value="CRYPTOCHROME DASH"/>
    <property type="match status" value="1"/>
</dbReference>
<dbReference type="Pfam" id="PF03441">
    <property type="entry name" value="FAD_binding_7"/>
    <property type="match status" value="1"/>
</dbReference>
<dbReference type="AlphaFoldDB" id="A0AAV8UZK4"/>
<evidence type="ECO:0000256" key="7">
    <source>
        <dbReference type="RuleBase" id="RU367151"/>
    </source>
</evidence>
<feature type="compositionally biased region" description="Basic residues" evidence="8">
    <location>
        <begin position="590"/>
        <end position="601"/>
    </location>
</feature>
<protein>
    <recommendedName>
        <fullName evidence="7">Cryptochrome DASH</fullName>
    </recommendedName>
</protein>
<comment type="cofactor">
    <cofactor evidence="5 7">
        <name>FAD</name>
        <dbReference type="ChEBI" id="CHEBI:57692"/>
    </cofactor>
    <text evidence="5 7">Binds 1 FAD per subunit.</text>
</comment>
<dbReference type="InterPro" id="IPR014729">
    <property type="entry name" value="Rossmann-like_a/b/a_fold"/>
</dbReference>
<sequence>MSLAVVSGRAPFACFVSALHPCGRRSFRRALGMYRKMLLPRDRTAEDLEGKGTVILWFRNDLRLHDNATLTMANTGSALLPVYVFDPRLFGSESGKSQLWGFSKTGPIRTRFLVESVENLRKNLMSLQSKLIVRVGKPEEVIAELARSVQSENNPVTVMASKEAAFEERRVEHRLTRNLLEIEGPSGPPELKLAWEGTLHHLRDLPFNPKNTTPPVFTQYRKIIEVSASVRPELPSLTKLKPLPSVEVDAGTMPTLDSLTDEVQPPEDERSVLKFKGGEDAALERIDNWIWKQDLLRKYKEIRNGSGTAEFSSKLSSWLALGCISPRRVHANVKKYEEERVADENTYWLIFELITRDFFRWMMVKEDTRLFAWKGYSQLANLGQRHRGGSSGGTSWGAARDLDFAKVPASDEDIQNLAKWIKGETGVPFVDAGMRELRATGFMSNRLRQNVASFLIHDLAFPDWRAGAEYFESALIDHDVAANYGNWAYIAGVGSDPQGGRRFNMVLQAQTYDGDATFTKLWCPELKQIPGGMCHQIFKMDDSELEEYGVRLGKDYPRSIAQVKDFKYGKKDVNPGGGKQFDSRNNRGPHGQKRDKGRKRR</sequence>
<dbReference type="Gene3D" id="1.10.579.10">
    <property type="entry name" value="DNA Cyclobutane Dipyrimidine Photolyase, subunit A, domain 3"/>
    <property type="match status" value="1"/>
</dbReference>
<evidence type="ECO:0000256" key="3">
    <source>
        <dbReference type="ARBA" id="ARBA00022827"/>
    </source>
</evidence>
<comment type="cofactor">
    <cofactor evidence="7">
        <name>(6R)-5,10-methylene-5,6,7,8-tetrahydrofolate</name>
        <dbReference type="ChEBI" id="CHEBI:15636"/>
    </cofactor>
    <text evidence="7">Binds 1 5,10-methenyltetrahydrofolate (MTHF) per subunit.</text>
</comment>
<dbReference type="Proteomes" id="UP001157974">
    <property type="component" value="Unassembled WGS sequence"/>
</dbReference>
<name>A0AAV8UZK4_9RHOD</name>
<dbReference type="InterPro" id="IPR036155">
    <property type="entry name" value="Crypto/Photolyase_N_sf"/>
</dbReference>
<dbReference type="PRINTS" id="PR00147">
    <property type="entry name" value="DNAPHOTLYASE"/>
</dbReference>
<evidence type="ECO:0000259" key="9">
    <source>
        <dbReference type="PROSITE" id="PS51645"/>
    </source>
</evidence>
<gene>
    <name evidence="10" type="ORF">NDN08_008126</name>
</gene>
<dbReference type="SUPFAM" id="SSF52425">
    <property type="entry name" value="Cryptochrome/photolyase, N-terminal domain"/>
    <property type="match status" value="1"/>
</dbReference>
<reference evidence="10 11" key="1">
    <citation type="journal article" date="2023" name="Nat. Commun.">
        <title>Origin of minicircular mitochondrial genomes in red algae.</title>
        <authorList>
            <person name="Lee Y."/>
            <person name="Cho C.H."/>
            <person name="Lee Y.M."/>
            <person name="Park S.I."/>
            <person name="Yang J.H."/>
            <person name="West J.A."/>
            <person name="Bhattacharya D."/>
            <person name="Yoon H.S."/>
        </authorList>
    </citation>
    <scope>NUCLEOTIDE SEQUENCE [LARGE SCALE GENOMIC DNA]</scope>
    <source>
        <strain evidence="10 11">CCMP1338</strain>
        <tissue evidence="10">Whole cell</tissue>
    </source>
</reference>
<dbReference type="PANTHER" id="PTHR11455">
    <property type="entry name" value="CRYPTOCHROME"/>
    <property type="match status" value="1"/>
</dbReference>
<feature type="binding site" evidence="5">
    <location>
        <position position="299"/>
    </location>
    <ligand>
        <name>FAD</name>
        <dbReference type="ChEBI" id="CHEBI:57692"/>
    </ligand>
</feature>
<feature type="site" description="Electron transfer via tryptophanyl radical" evidence="6">
    <location>
        <position position="464"/>
    </location>
</feature>
<evidence type="ECO:0000256" key="4">
    <source>
        <dbReference type="ARBA" id="ARBA00022991"/>
    </source>
</evidence>
<dbReference type="GO" id="GO:0000719">
    <property type="term" value="P:photoreactive repair"/>
    <property type="evidence" value="ECO:0007669"/>
    <property type="project" value="TreeGrafter"/>
</dbReference>
<feature type="binding site" evidence="5">
    <location>
        <begin position="312"/>
        <end position="316"/>
    </location>
    <ligand>
        <name>FAD</name>
        <dbReference type="ChEBI" id="CHEBI:57692"/>
    </ligand>
</feature>
<comment type="function">
    <text evidence="7">May have a photoreceptor function.</text>
</comment>
<proteinExistence type="inferred from homology"/>
<dbReference type="InterPro" id="IPR005101">
    <property type="entry name" value="Cryptochr/Photolyase_FAD-bd"/>
</dbReference>
<dbReference type="InterPro" id="IPR036134">
    <property type="entry name" value="Crypto/Photolyase_FAD-like_sf"/>
</dbReference>
<dbReference type="GO" id="GO:0071949">
    <property type="term" value="F:FAD binding"/>
    <property type="evidence" value="ECO:0007669"/>
    <property type="project" value="TreeGrafter"/>
</dbReference>
<keyword evidence="3 5" id="KW-0274">FAD</keyword>
<dbReference type="GO" id="GO:0003904">
    <property type="term" value="F:deoxyribodipyrimidine photo-lyase activity"/>
    <property type="evidence" value="ECO:0007669"/>
    <property type="project" value="TreeGrafter"/>
</dbReference>
<dbReference type="EMBL" id="JAMWBK010000002">
    <property type="protein sequence ID" value="KAJ8908029.1"/>
    <property type="molecule type" value="Genomic_DNA"/>
</dbReference>
<evidence type="ECO:0000256" key="1">
    <source>
        <dbReference type="ARBA" id="ARBA00005862"/>
    </source>
</evidence>